<dbReference type="Gene3D" id="3.30.390.50">
    <property type="entry name" value="CO dehydrogenase flavoprotein, C-terminal domain"/>
    <property type="match status" value="1"/>
</dbReference>
<protein>
    <submittedName>
        <fullName evidence="5">Carbon-monoxide dehydrogenase medium subunit</fullName>
        <ecNumber evidence="5">1.2.7.4</ecNumber>
    </submittedName>
</protein>
<dbReference type="InterPro" id="IPR002346">
    <property type="entry name" value="Mopterin_DH_FAD-bd"/>
</dbReference>
<keyword evidence="1" id="KW-0285">Flavoprotein</keyword>
<dbReference type="EMBL" id="JAUSTR010000023">
    <property type="protein sequence ID" value="MDQ0163742.1"/>
    <property type="molecule type" value="Genomic_DNA"/>
</dbReference>
<dbReference type="RefSeq" id="WP_419152708.1">
    <property type="nucleotide sequence ID" value="NZ_JAUSTR010000023.1"/>
</dbReference>
<dbReference type="SUPFAM" id="SSF55447">
    <property type="entry name" value="CO dehydrogenase flavoprotein C-terminal domain-like"/>
    <property type="match status" value="1"/>
</dbReference>
<gene>
    <name evidence="5" type="ORF">J2S06_002853</name>
</gene>
<dbReference type="PROSITE" id="PS51387">
    <property type="entry name" value="FAD_PCMH"/>
    <property type="match status" value="1"/>
</dbReference>
<dbReference type="SUPFAM" id="SSF56176">
    <property type="entry name" value="FAD-binding/transporter-associated domain-like"/>
    <property type="match status" value="1"/>
</dbReference>
<evidence type="ECO:0000313" key="6">
    <source>
        <dbReference type="Proteomes" id="UP001225646"/>
    </source>
</evidence>
<dbReference type="Pfam" id="PF00941">
    <property type="entry name" value="FAD_binding_5"/>
    <property type="match status" value="1"/>
</dbReference>
<dbReference type="SMART" id="SM01092">
    <property type="entry name" value="CO_deh_flav_C"/>
    <property type="match status" value="1"/>
</dbReference>
<dbReference type="Gene3D" id="3.30.465.10">
    <property type="match status" value="1"/>
</dbReference>
<dbReference type="InterPro" id="IPR036683">
    <property type="entry name" value="CO_DH_flav_C_dom_sf"/>
</dbReference>
<reference evidence="5 6" key="1">
    <citation type="submission" date="2023-07" db="EMBL/GenBank/DDBJ databases">
        <title>Genomic Encyclopedia of Type Strains, Phase IV (KMG-IV): sequencing the most valuable type-strain genomes for metagenomic binning, comparative biology and taxonomic classification.</title>
        <authorList>
            <person name="Goeker M."/>
        </authorList>
    </citation>
    <scope>NUCLEOTIDE SEQUENCE [LARGE SCALE GENOMIC DNA]</scope>
    <source>
        <strain evidence="5 6">DSM 19092</strain>
    </source>
</reference>
<sequence>MKPVPFEYVAVKSVNEAITALEKYGDNTVIIAGGQSLMQEMNLRQARPSCLVDINGITDLDYIEETDDAIKIGALTRHRTVEKSEIVKRYCPLLQEAVTHIAHFQIRNRGTIGGSLRQNPPGAEYGVVARVLNAQFVIAGPDGKRVLSGEEFFVSHFKTAVKQNEIIVEIIFPKLTKDTGYGFLEVTRRHGHIPIVSAAVTLQLNEDDTVKDAQIALGNVSPHGVPYKVKSVSQLIGKPFTQEILDQLANDIKNEVNPDPEADAKAGYSLQLSRIMGRRVSEISSAEYRKEAASVLSIRALQKAYQQIKGTFQ</sequence>
<dbReference type="InterPro" id="IPR051312">
    <property type="entry name" value="Diverse_Substr_Oxidored"/>
</dbReference>
<keyword evidence="3 5" id="KW-0560">Oxidoreductase</keyword>
<evidence type="ECO:0000313" key="5">
    <source>
        <dbReference type="EMBL" id="MDQ0163742.1"/>
    </source>
</evidence>
<dbReference type="InterPro" id="IPR016169">
    <property type="entry name" value="FAD-bd_PCMH_sub2"/>
</dbReference>
<dbReference type="Gene3D" id="3.30.43.10">
    <property type="entry name" value="Uridine Diphospho-n-acetylenolpyruvylglucosamine Reductase, domain 2"/>
    <property type="match status" value="1"/>
</dbReference>
<name>A0ABT9VSC3_9BACI</name>
<accession>A0ABT9VSC3</accession>
<organism evidence="5 6">
    <name type="scientific">Aeribacillus alveayuensis</name>
    <dbReference type="NCBI Taxonomy" id="279215"/>
    <lineage>
        <taxon>Bacteria</taxon>
        <taxon>Bacillati</taxon>
        <taxon>Bacillota</taxon>
        <taxon>Bacilli</taxon>
        <taxon>Bacillales</taxon>
        <taxon>Bacillaceae</taxon>
        <taxon>Aeribacillus</taxon>
    </lineage>
</organism>
<dbReference type="Pfam" id="PF03450">
    <property type="entry name" value="CO_deh_flav_C"/>
    <property type="match status" value="1"/>
</dbReference>
<evidence type="ECO:0000256" key="3">
    <source>
        <dbReference type="ARBA" id="ARBA00023002"/>
    </source>
</evidence>
<dbReference type="PANTHER" id="PTHR42659:SF2">
    <property type="entry name" value="XANTHINE DEHYDROGENASE SUBUNIT C-RELATED"/>
    <property type="match status" value="1"/>
</dbReference>
<evidence type="ECO:0000256" key="1">
    <source>
        <dbReference type="ARBA" id="ARBA00022630"/>
    </source>
</evidence>
<dbReference type="InterPro" id="IPR016166">
    <property type="entry name" value="FAD-bd_PCMH"/>
</dbReference>
<dbReference type="Proteomes" id="UP001225646">
    <property type="component" value="Unassembled WGS sequence"/>
</dbReference>
<proteinExistence type="predicted"/>
<dbReference type="InterPro" id="IPR016167">
    <property type="entry name" value="FAD-bd_PCMH_sub1"/>
</dbReference>
<feature type="domain" description="FAD-binding PCMH-type" evidence="4">
    <location>
        <begin position="1"/>
        <end position="177"/>
    </location>
</feature>
<comment type="caution">
    <text evidence="5">The sequence shown here is derived from an EMBL/GenBank/DDBJ whole genome shotgun (WGS) entry which is preliminary data.</text>
</comment>
<dbReference type="InterPro" id="IPR036318">
    <property type="entry name" value="FAD-bd_PCMH-like_sf"/>
</dbReference>
<dbReference type="GO" id="GO:0043885">
    <property type="term" value="F:anaerobic carbon-monoxide dehydrogenase activity"/>
    <property type="evidence" value="ECO:0007669"/>
    <property type="project" value="UniProtKB-EC"/>
</dbReference>
<dbReference type="PANTHER" id="PTHR42659">
    <property type="entry name" value="XANTHINE DEHYDROGENASE SUBUNIT C-RELATED"/>
    <property type="match status" value="1"/>
</dbReference>
<dbReference type="InterPro" id="IPR005107">
    <property type="entry name" value="CO_DH_flav_C"/>
</dbReference>
<keyword evidence="6" id="KW-1185">Reference proteome</keyword>
<dbReference type="EC" id="1.2.7.4" evidence="5"/>
<keyword evidence="2" id="KW-0274">FAD</keyword>
<evidence type="ECO:0000256" key="2">
    <source>
        <dbReference type="ARBA" id="ARBA00022827"/>
    </source>
</evidence>
<evidence type="ECO:0000259" key="4">
    <source>
        <dbReference type="PROSITE" id="PS51387"/>
    </source>
</evidence>